<dbReference type="AlphaFoldDB" id="E5R3U5"/>
<sequence>MAGWAVNIHTRNRSTDPTPSKTTTCSPAPLPTQFVLFLRFIRCEKSKEHEAKYHIYQGRVYVHEMTGTGKINCFPASLAYPRVELY</sequence>
<protein>
    <submittedName>
        <fullName evidence="2">Uncharacterized protein</fullName>
    </submittedName>
</protein>
<reference evidence="3" key="1">
    <citation type="journal article" date="2012" name="MBio">
        <title>Comparative genome analysis of Trichophyton rubrum and related dermatophytes reveals candidate genes involved in infection.</title>
        <authorList>
            <person name="Martinez D.A."/>
            <person name="Oliver B.G."/>
            <person name="Graeser Y."/>
            <person name="Goldberg J.M."/>
            <person name="Li W."/>
            <person name="Martinez-Rossi N.M."/>
            <person name="Monod M."/>
            <person name="Shelest E."/>
            <person name="Barton R.C."/>
            <person name="Birch E."/>
            <person name="Brakhage A.A."/>
            <person name="Chen Z."/>
            <person name="Gurr S.J."/>
            <person name="Heiman D."/>
            <person name="Heitman J."/>
            <person name="Kosti I."/>
            <person name="Rossi A."/>
            <person name="Saif S."/>
            <person name="Samalova M."/>
            <person name="Saunders C.W."/>
            <person name="Shea T."/>
            <person name="Summerbell R.C."/>
            <person name="Xu J."/>
            <person name="Young S."/>
            <person name="Zeng Q."/>
            <person name="Birren B.W."/>
            <person name="Cuomo C.A."/>
            <person name="White T.C."/>
        </authorList>
    </citation>
    <scope>NUCLEOTIDE SEQUENCE [LARGE SCALE GENOMIC DNA]</scope>
    <source>
        <strain evidence="3">ATCC MYA-4604 / CBS 118893</strain>
    </source>
</reference>
<dbReference type="EMBL" id="DS989822">
    <property type="protein sequence ID" value="EFQ98005.1"/>
    <property type="molecule type" value="Genomic_DNA"/>
</dbReference>
<proteinExistence type="predicted"/>
<accession>E5R3U5</accession>
<gene>
    <name evidence="2" type="ORF">MGYG_01041</name>
</gene>
<evidence type="ECO:0000256" key="1">
    <source>
        <dbReference type="SAM" id="MobiDB-lite"/>
    </source>
</evidence>
<feature type="compositionally biased region" description="Polar residues" evidence="1">
    <location>
        <begin position="15"/>
        <end position="25"/>
    </location>
</feature>
<feature type="region of interest" description="Disordered" evidence="1">
    <location>
        <begin position="1"/>
        <end position="25"/>
    </location>
</feature>
<dbReference type="RefSeq" id="XP_003176957.1">
    <property type="nucleotide sequence ID" value="XM_003176909.1"/>
</dbReference>
<dbReference type="HOGENOM" id="CLU_2497443_0_0_1"/>
<organism evidence="3">
    <name type="scientific">Arthroderma gypseum (strain ATCC MYA-4604 / CBS 118893)</name>
    <name type="common">Microsporum gypseum</name>
    <dbReference type="NCBI Taxonomy" id="535722"/>
    <lineage>
        <taxon>Eukaryota</taxon>
        <taxon>Fungi</taxon>
        <taxon>Dikarya</taxon>
        <taxon>Ascomycota</taxon>
        <taxon>Pezizomycotina</taxon>
        <taxon>Eurotiomycetes</taxon>
        <taxon>Eurotiomycetidae</taxon>
        <taxon>Onygenales</taxon>
        <taxon>Arthrodermataceae</taxon>
        <taxon>Nannizzia</taxon>
    </lineage>
</organism>
<evidence type="ECO:0000313" key="2">
    <source>
        <dbReference type="EMBL" id="EFQ98005.1"/>
    </source>
</evidence>
<keyword evidence="3" id="KW-1185">Reference proteome</keyword>
<dbReference type="VEuPathDB" id="FungiDB:MGYG_01041"/>
<dbReference type="Proteomes" id="UP000002669">
    <property type="component" value="Unassembled WGS sequence"/>
</dbReference>
<dbReference type="GeneID" id="10032280"/>
<evidence type="ECO:0000313" key="3">
    <source>
        <dbReference type="Proteomes" id="UP000002669"/>
    </source>
</evidence>
<name>E5R3U5_ARTGP</name>
<dbReference type="InParanoid" id="E5R3U5"/>